<keyword evidence="3 6" id="KW-0812">Transmembrane</keyword>
<feature type="transmembrane region" description="Helical" evidence="6">
    <location>
        <begin position="225"/>
        <end position="245"/>
    </location>
</feature>
<dbReference type="eggNOG" id="COG3346">
    <property type="taxonomic scope" value="Bacteria"/>
</dbReference>
<dbReference type="PANTHER" id="PTHR23427:SF2">
    <property type="entry name" value="SURFEIT LOCUS PROTEIN 1"/>
    <property type="match status" value="1"/>
</dbReference>
<feature type="compositionally biased region" description="Basic and acidic residues" evidence="7">
    <location>
        <begin position="256"/>
        <end position="267"/>
    </location>
</feature>
<feature type="region of interest" description="Disordered" evidence="7">
    <location>
        <begin position="256"/>
        <end position="332"/>
    </location>
</feature>
<keyword evidence="4 6" id="KW-1133">Transmembrane helix</keyword>
<dbReference type="GO" id="GO:0005886">
    <property type="term" value="C:plasma membrane"/>
    <property type="evidence" value="ECO:0007669"/>
    <property type="project" value="UniProtKB-SubCell"/>
</dbReference>
<dbReference type="Proteomes" id="UP000019222">
    <property type="component" value="Chromosome"/>
</dbReference>
<dbReference type="CDD" id="cd06662">
    <property type="entry name" value="SURF1"/>
    <property type="match status" value="1"/>
</dbReference>
<gene>
    <name evidence="8" type="ORF">B843_09350</name>
</gene>
<evidence type="ECO:0000256" key="7">
    <source>
        <dbReference type="SAM" id="MobiDB-lite"/>
    </source>
</evidence>
<organism evidence="8 9">
    <name type="scientific">Corynebacterium vitaeruminis DSM 20294</name>
    <dbReference type="NCBI Taxonomy" id="1224164"/>
    <lineage>
        <taxon>Bacteria</taxon>
        <taxon>Bacillati</taxon>
        <taxon>Actinomycetota</taxon>
        <taxon>Actinomycetes</taxon>
        <taxon>Mycobacteriales</taxon>
        <taxon>Corynebacteriaceae</taxon>
        <taxon>Corynebacterium</taxon>
    </lineage>
</organism>
<evidence type="ECO:0000313" key="9">
    <source>
        <dbReference type="Proteomes" id="UP000019222"/>
    </source>
</evidence>
<accession>W5Y301</accession>
<keyword evidence="5 6" id="KW-0472">Membrane</keyword>
<feature type="compositionally biased region" description="Low complexity" evidence="7">
    <location>
        <begin position="282"/>
        <end position="293"/>
    </location>
</feature>
<evidence type="ECO:0000256" key="5">
    <source>
        <dbReference type="ARBA" id="ARBA00023136"/>
    </source>
</evidence>
<dbReference type="KEGG" id="cvt:B843_09350"/>
<evidence type="ECO:0000313" key="8">
    <source>
        <dbReference type="EMBL" id="AHI23255.1"/>
    </source>
</evidence>
<proteinExistence type="inferred from homology"/>
<evidence type="ECO:0000256" key="2">
    <source>
        <dbReference type="ARBA" id="ARBA00007165"/>
    </source>
</evidence>
<dbReference type="PATRIC" id="fig|1224164.3.peg.1889"/>
<sequence>MATTRHGDKAKSGWRHFVTPGWIITILLVIGFSYAAIMVLSPWQLHKDDAIVARNEHVDEAFKVDPTDFDNIFNADGSIKGDQEWMRVQVSGHFLADKEVLLRLRPVESGPSYQALTPFQLDDGRIMLVNRGFETTTAGAMPDVPRATTDEVTIVANARLNEAVPETAPMNEGGYDQVYGINTQQVSEVTGLQLGTDYLQLTDGSPGVLTPLPIPKLDRGNHLSYGFQWIAFGIMAPLGLGYMAYSEVRERRRAREEEAEMVARQEATDTTGEPPLDEADKAPAAPAQEPAAAPDDEPEVPDEEQAQIDRENQTMRSRYGDTHPNRFGRRRR</sequence>
<protein>
    <recommendedName>
        <fullName evidence="6">SURF1-like protein</fullName>
    </recommendedName>
</protein>
<dbReference type="STRING" id="1224164.B843_09350"/>
<evidence type="ECO:0000256" key="4">
    <source>
        <dbReference type="ARBA" id="ARBA00022989"/>
    </source>
</evidence>
<reference evidence="8 9" key="1">
    <citation type="submission" date="2013-02" db="EMBL/GenBank/DDBJ databases">
        <title>The complete genome sequence of Corynebacterium vitaeruminis DSM 20294.</title>
        <authorList>
            <person name="Ruckert C."/>
            <person name="Albersmeier A."/>
            <person name="Kalinowski J."/>
        </authorList>
    </citation>
    <scope>NUCLEOTIDE SEQUENCE [LARGE SCALE GENOMIC DNA]</scope>
    <source>
        <strain evidence="9">ATCC 10234</strain>
    </source>
</reference>
<dbReference type="HOGENOM" id="CLU_047737_0_0_11"/>
<keyword evidence="9" id="KW-1185">Reference proteome</keyword>
<comment type="subcellular location">
    <subcellularLocation>
        <location evidence="6">Cell membrane</location>
        <topology evidence="6">Multi-pass membrane protein</topology>
    </subcellularLocation>
    <subcellularLocation>
        <location evidence="1">Membrane</location>
    </subcellularLocation>
</comment>
<dbReference type="PANTHER" id="PTHR23427">
    <property type="entry name" value="SURFEIT LOCUS PROTEIN"/>
    <property type="match status" value="1"/>
</dbReference>
<comment type="similarity">
    <text evidence="2 6">Belongs to the SURF1 family.</text>
</comment>
<dbReference type="InterPro" id="IPR002994">
    <property type="entry name" value="Surf1/Shy1"/>
</dbReference>
<feature type="compositionally biased region" description="Acidic residues" evidence="7">
    <location>
        <begin position="294"/>
        <end position="306"/>
    </location>
</feature>
<name>W5Y301_9CORY</name>
<feature type="compositionally biased region" description="Basic and acidic residues" evidence="7">
    <location>
        <begin position="307"/>
        <end position="324"/>
    </location>
</feature>
<dbReference type="EMBL" id="CP004353">
    <property type="protein sequence ID" value="AHI23255.1"/>
    <property type="molecule type" value="Genomic_DNA"/>
</dbReference>
<keyword evidence="6" id="KW-1003">Cell membrane</keyword>
<evidence type="ECO:0000256" key="1">
    <source>
        <dbReference type="ARBA" id="ARBA00004370"/>
    </source>
</evidence>
<evidence type="ECO:0000256" key="6">
    <source>
        <dbReference type="RuleBase" id="RU363076"/>
    </source>
</evidence>
<dbReference type="RefSeq" id="WP_025253268.1">
    <property type="nucleotide sequence ID" value="NZ_CP004353.1"/>
</dbReference>
<dbReference type="Pfam" id="PF02104">
    <property type="entry name" value="SURF1"/>
    <property type="match status" value="1"/>
</dbReference>
<dbReference type="AlphaFoldDB" id="W5Y301"/>
<dbReference type="PROSITE" id="PS50895">
    <property type="entry name" value="SURF1"/>
    <property type="match status" value="1"/>
</dbReference>
<feature type="transmembrane region" description="Helical" evidence="6">
    <location>
        <begin position="21"/>
        <end position="43"/>
    </location>
</feature>
<dbReference type="InterPro" id="IPR045214">
    <property type="entry name" value="Surf1/Surf4"/>
</dbReference>
<evidence type="ECO:0000256" key="3">
    <source>
        <dbReference type="ARBA" id="ARBA00022692"/>
    </source>
</evidence>